<evidence type="ECO:0000259" key="2">
    <source>
        <dbReference type="Pfam" id="PF14028"/>
    </source>
</evidence>
<feature type="domain" description="Thiopeptide-type bacteriocin biosynthesis" evidence="2">
    <location>
        <begin position="673"/>
        <end position="894"/>
    </location>
</feature>
<evidence type="ECO:0000313" key="4">
    <source>
        <dbReference type="Proteomes" id="UP001595803"/>
    </source>
</evidence>
<name>A0ABV7Z856_9DEIO</name>
<sequence length="903" mass="105123">MKINYFKRFVYRLPILSFDQISPIFEGKYDIFNNHDINSNLLRAAIKYASSDLNIEDSSILSDIKSRLSIAKYIIRAGSRATPFGLFSKIGESYLGSEVAVVQGESSILKYNGYKKLKSTKSNYVVMTNTFYKKDKIVYYIVQTSNGYETKNLLNSPILEYIVSITEKPIDFDTLADTLCTIWGRDNYKDIIALINNLVFQGLLVYVNDNTLDIEKTDCEVLKLSDELDGSVIIPFIDGSYPDVQVSIKSGSLVTIDSSAIEDLGKVIAFMAKINSASLTKDSINKYYEQYIEVFDYNLTSLMEVVDNIRGIGFPKHFTNSKDTQSAVTSPFYRMLFNKYLKDFSEELLLPEDLFNRILKNKDYNLVPSTFEVFFTQGYLEGRKLTLLLPAFASAPAGRSLGRFSHIDSDIGEIYVDLANLDADSNRDFQLVDLTYTHFNNNANNLAVHKKIHGLTLRLFNPSGTTQEIKLNEIYIKPEEGKLVFYHIGSGKRLKFRASSLLTLESAPEIVRFMLEMSEPESIDQLRFDWGQYFDAPFLPRVRYRDIVIWPKTWHIDKDILISGKIDRRRFTLIREKRKIDKYVWFGMEDQRLILDLDSDIAFNILDQNRSSLPFRFTEVIFDIDGRPQNLELLAFYNKYDPNYKISEKSNLTHSVLVDASVNSNVHQIGGNWIYVKLYANSIFYDFIIAKIHLKYKDYSWFFIRFYDDRPHLRLRIKSQNYYSDLASLMNDMNELRQDGIIDFIKIDEYHPEIERYGGREKIDEAEAIFHRSSIMYADDLIGASKETRFLKIAITLLKLIRIIVRKDQVLKVTEEIYDMTRRNYESVAIKPLDRYVFEKIVEEISHMLEEDFDRDTYEHWSPYSIASFMHMHLNRCGVGSDQEIVYYKLIYKAFRTAVREHK</sequence>
<comment type="caution">
    <text evidence="3">The sequence shown here is derived from an EMBL/GenBank/DDBJ whole genome shotgun (WGS) entry which is preliminary data.</text>
</comment>
<dbReference type="EMBL" id="JBHRZG010000009">
    <property type="protein sequence ID" value="MFC3832882.1"/>
    <property type="molecule type" value="Genomic_DNA"/>
</dbReference>
<organism evidence="3 4">
    <name type="scientific">Deinococcus rufus</name>
    <dbReference type="NCBI Taxonomy" id="2136097"/>
    <lineage>
        <taxon>Bacteria</taxon>
        <taxon>Thermotogati</taxon>
        <taxon>Deinococcota</taxon>
        <taxon>Deinococci</taxon>
        <taxon>Deinococcales</taxon>
        <taxon>Deinococcaceae</taxon>
        <taxon>Deinococcus</taxon>
    </lineage>
</organism>
<feature type="domain" description="Lantibiotic dehydratase N-terminal" evidence="1">
    <location>
        <begin position="251"/>
        <end position="606"/>
    </location>
</feature>
<dbReference type="Pfam" id="PF04738">
    <property type="entry name" value="Lant_dehydr_N"/>
    <property type="match status" value="1"/>
</dbReference>
<dbReference type="InterPro" id="IPR006827">
    <property type="entry name" value="Lant_deHydtase_N"/>
</dbReference>
<dbReference type="Proteomes" id="UP001595803">
    <property type="component" value="Unassembled WGS sequence"/>
</dbReference>
<dbReference type="InterPro" id="IPR023809">
    <property type="entry name" value="Thiopep_bacteriocin_synth_dom"/>
</dbReference>
<evidence type="ECO:0000259" key="1">
    <source>
        <dbReference type="Pfam" id="PF04738"/>
    </source>
</evidence>
<gene>
    <name evidence="3" type="ORF">ACFOSB_08435</name>
</gene>
<dbReference type="RefSeq" id="WP_322474771.1">
    <property type="nucleotide sequence ID" value="NZ_JBHRZG010000009.1"/>
</dbReference>
<accession>A0ABV7Z856</accession>
<proteinExistence type="predicted"/>
<dbReference type="NCBIfam" id="TIGR03891">
    <property type="entry name" value="thiopep_ocin"/>
    <property type="match status" value="1"/>
</dbReference>
<evidence type="ECO:0000313" key="3">
    <source>
        <dbReference type="EMBL" id="MFC3832882.1"/>
    </source>
</evidence>
<keyword evidence="4" id="KW-1185">Reference proteome</keyword>
<reference evidence="4" key="1">
    <citation type="journal article" date="2019" name="Int. J. Syst. Evol. Microbiol.">
        <title>The Global Catalogue of Microorganisms (GCM) 10K type strain sequencing project: providing services to taxonomists for standard genome sequencing and annotation.</title>
        <authorList>
            <consortium name="The Broad Institute Genomics Platform"/>
            <consortium name="The Broad Institute Genome Sequencing Center for Infectious Disease"/>
            <person name="Wu L."/>
            <person name="Ma J."/>
        </authorList>
    </citation>
    <scope>NUCLEOTIDE SEQUENCE [LARGE SCALE GENOMIC DNA]</scope>
    <source>
        <strain evidence="4">CCTCC AB 2017081</strain>
    </source>
</reference>
<protein>
    <submittedName>
        <fullName evidence="3">Thiopeptide-type bacteriocin biosynthesis protein</fullName>
    </submittedName>
</protein>
<dbReference type="Pfam" id="PF14028">
    <property type="entry name" value="Lant_dehydr_C"/>
    <property type="match status" value="1"/>
</dbReference>